<dbReference type="AlphaFoldDB" id="A0A914DVG1"/>
<feature type="signal peptide" evidence="1">
    <location>
        <begin position="1"/>
        <end position="19"/>
    </location>
</feature>
<accession>A0A914DVG1</accession>
<organism evidence="2 3">
    <name type="scientific">Acrobeloides nanus</name>
    <dbReference type="NCBI Taxonomy" id="290746"/>
    <lineage>
        <taxon>Eukaryota</taxon>
        <taxon>Metazoa</taxon>
        <taxon>Ecdysozoa</taxon>
        <taxon>Nematoda</taxon>
        <taxon>Chromadorea</taxon>
        <taxon>Rhabditida</taxon>
        <taxon>Tylenchina</taxon>
        <taxon>Cephalobomorpha</taxon>
        <taxon>Cephaloboidea</taxon>
        <taxon>Cephalobidae</taxon>
        <taxon>Acrobeloides</taxon>
    </lineage>
</organism>
<evidence type="ECO:0000256" key="1">
    <source>
        <dbReference type="SAM" id="SignalP"/>
    </source>
</evidence>
<protein>
    <submittedName>
        <fullName evidence="3">Uncharacterized protein</fullName>
    </submittedName>
</protein>
<dbReference type="Proteomes" id="UP000887540">
    <property type="component" value="Unplaced"/>
</dbReference>
<evidence type="ECO:0000313" key="3">
    <source>
        <dbReference type="WBParaSite" id="ACRNAN_scaffold3994.g20339.t1"/>
    </source>
</evidence>
<name>A0A914DVG1_9BILA</name>
<proteinExistence type="predicted"/>
<reference evidence="3" key="1">
    <citation type="submission" date="2022-11" db="UniProtKB">
        <authorList>
            <consortium name="WormBaseParasite"/>
        </authorList>
    </citation>
    <scope>IDENTIFICATION</scope>
</reference>
<keyword evidence="2" id="KW-1185">Reference proteome</keyword>
<evidence type="ECO:0000313" key="2">
    <source>
        <dbReference type="Proteomes" id="UP000887540"/>
    </source>
</evidence>
<feature type="chain" id="PRO_5037493368" evidence="1">
    <location>
        <begin position="20"/>
        <end position="80"/>
    </location>
</feature>
<sequence>MKITMSIFYTLLLISSILAINNAIPLKRSDRLSHLRSKRMDTWGNSMSSFSLPDLGFNYIGGVTGFNNGYGPSGYSNYYG</sequence>
<keyword evidence="1" id="KW-0732">Signal</keyword>
<dbReference type="WBParaSite" id="ACRNAN_scaffold3994.g20339.t1">
    <property type="protein sequence ID" value="ACRNAN_scaffold3994.g20339.t1"/>
    <property type="gene ID" value="ACRNAN_scaffold3994.g20339"/>
</dbReference>